<accession>A0ABV6YD62</accession>
<dbReference type="RefSeq" id="WP_377030921.1">
    <property type="nucleotide sequence ID" value="NZ_JBHOMY010000082.1"/>
</dbReference>
<dbReference type="SUPFAM" id="SSF64288">
    <property type="entry name" value="Chorismate lyase-like"/>
    <property type="match status" value="1"/>
</dbReference>
<comment type="caution">
    <text evidence="1">The sequence shown here is derived from an EMBL/GenBank/DDBJ whole genome shotgun (WGS) entry which is preliminary data.</text>
</comment>
<dbReference type="EMBL" id="JBHOMY010000082">
    <property type="protein sequence ID" value="MFC1459186.1"/>
    <property type="molecule type" value="Genomic_DNA"/>
</dbReference>
<dbReference type="Gene3D" id="3.40.1410.10">
    <property type="entry name" value="Chorismate lyase-like"/>
    <property type="match status" value="1"/>
</dbReference>
<evidence type="ECO:0000313" key="2">
    <source>
        <dbReference type="Proteomes" id="UP001593940"/>
    </source>
</evidence>
<protein>
    <recommendedName>
        <fullName evidence="3">LysR substrate-binding domain-containing protein</fullName>
    </recommendedName>
</protein>
<keyword evidence="2" id="KW-1185">Reference proteome</keyword>
<proteinExistence type="predicted"/>
<gene>
    <name evidence="1" type="ORF">ACETIH_21265</name>
</gene>
<sequence>MRGSLPLAAAENWFVPQRLTEGMNEALIRTNVPFGRVVAPLHPFRRTLAAHLPSHSEIILVHKAVILSNAGTALAFVKESYSSDLVSFASAPLLMPPPMNESVNKLVTQRAELKP</sequence>
<dbReference type="Proteomes" id="UP001593940">
    <property type="component" value="Unassembled WGS sequence"/>
</dbReference>
<dbReference type="InterPro" id="IPR028978">
    <property type="entry name" value="Chorismate_lyase_/UTRA_dom_sf"/>
</dbReference>
<name>A0ABV6YD62_9HYPH</name>
<organism evidence="1 2">
    <name type="scientific">Microvirga arabica</name>
    <dbReference type="NCBI Taxonomy" id="1128671"/>
    <lineage>
        <taxon>Bacteria</taxon>
        <taxon>Pseudomonadati</taxon>
        <taxon>Pseudomonadota</taxon>
        <taxon>Alphaproteobacteria</taxon>
        <taxon>Hyphomicrobiales</taxon>
        <taxon>Methylobacteriaceae</taxon>
        <taxon>Microvirga</taxon>
    </lineage>
</organism>
<reference evidence="1 2" key="1">
    <citation type="submission" date="2024-09" db="EMBL/GenBank/DDBJ databases">
        <title>Nodulacao em especies de Leguminosae Basais da Amazonia e Caracterizacao dos Rizobios e Bacterias Associadas aos Nodulos.</title>
        <authorList>
            <person name="Jambeiro I.C.A."/>
            <person name="Lopes I.S."/>
            <person name="Aguiar E.R.G.R."/>
            <person name="Santos A.F.J."/>
            <person name="Dos Santos J.M.F."/>
            <person name="Gross E."/>
        </authorList>
    </citation>
    <scope>NUCLEOTIDE SEQUENCE [LARGE SCALE GENOMIC DNA]</scope>
    <source>
        <strain evidence="1 2">BRUESC1165</strain>
    </source>
</reference>
<evidence type="ECO:0000313" key="1">
    <source>
        <dbReference type="EMBL" id="MFC1459186.1"/>
    </source>
</evidence>
<evidence type="ECO:0008006" key="3">
    <source>
        <dbReference type="Google" id="ProtNLM"/>
    </source>
</evidence>